<gene>
    <name evidence="3" type="ORF">HDU87_006931</name>
</gene>
<feature type="compositionally biased region" description="Low complexity" evidence="1">
    <location>
        <begin position="156"/>
        <end position="167"/>
    </location>
</feature>
<feature type="chain" id="PRO_5042052490" evidence="2">
    <location>
        <begin position="18"/>
        <end position="248"/>
    </location>
</feature>
<dbReference type="Proteomes" id="UP001212152">
    <property type="component" value="Unassembled WGS sequence"/>
</dbReference>
<protein>
    <submittedName>
        <fullName evidence="3">Uncharacterized protein</fullName>
    </submittedName>
</protein>
<comment type="caution">
    <text evidence="3">The sequence shown here is derived from an EMBL/GenBank/DDBJ whole genome shotgun (WGS) entry which is preliminary data.</text>
</comment>
<feature type="compositionally biased region" description="Polar residues" evidence="1">
    <location>
        <begin position="111"/>
        <end position="125"/>
    </location>
</feature>
<dbReference type="AlphaFoldDB" id="A0AAD5XN70"/>
<name>A0AAD5XN70_9FUNG</name>
<organism evidence="3 4">
    <name type="scientific">Geranomyces variabilis</name>
    <dbReference type="NCBI Taxonomy" id="109894"/>
    <lineage>
        <taxon>Eukaryota</taxon>
        <taxon>Fungi</taxon>
        <taxon>Fungi incertae sedis</taxon>
        <taxon>Chytridiomycota</taxon>
        <taxon>Chytridiomycota incertae sedis</taxon>
        <taxon>Chytridiomycetes</taxon>
        <taxon>Spizellomycetales</taxon>
        <taxon>Powellomycetaceae</taxon>
        <taxon>Geranomyces</taxon>
    </lineage>
</organism>
<evidence type="ECO:0000256" key="1">
    <source>
        <dbReference type="SAM" id="MobiDB-lite"/>
    </source>
</evidence>
<sequence length="248" mass="26688">MRFELIALVAAASCAAAAPAYYRHSSDSNNDNYSSDKHSPSSQYYAPCPSHSKQPQTWWDDSGNQYGWDDNLNKACIINWKPSGDSYRKYNDDNDDSRYHKSSNAYLAATASSKPYGSSSKQTTEYSGGDNDYSPDDSDYSRGSDYSGGGNAYSPDNDYSSGKGYSGGNDYSNGNGYSGSDNGYSSNTDCSEATRHFKSTRSPTLIQCVSIACAPGQSKAYTARALYQCAALESSAKANNGGSLPKGW</sequence>
<keyword evidence="2" id="KW-0732">Signal</keyword>
<feature type="region of interest" description="Disordered" evidence="1">
    <location>
        <begin position="26"/>
        <end position="50"/>
    </location>
</feature>
<feature type="signal peptide" evidence="2">
    <location>
        <begin position="1"/>
        <end position="17"/>
    </location>
</feature>
<proteinExistence type="predicted"/>
<accession>A0AAD5XN70</accession>
<dbReference type="EMBL" id="JADGJQ010000060">
    <property type="protein sequence ID" value="KAJ3174813.1"/>
    <property type="molecule type" value="Genomic_DNA"/>
</dbReference>
<reference evidence="3" key="1">
    <citation type="submission" date="2020-05" db="EMBL/GenBank/DDBJ databases">
        <title>Phylogenomic resolution of chytrid fungi.</title>
        <authorList>
            <person name="Stajich J.E."/>
            <person name="Amses K."/>
            <person name="Simmons R."/>
            <person name="Seto K."/>
            <person name="Myers J."/>
            <person name="Bonds A."/>
            <person name="Quandt C.A."/>
            <person name="Barry K."/>
            <person name="Liu P."/>
            <person name="Grigoriev I."/>
            <person name="Longcore J.E."/>
            <person name="James T.Y."/>
        </authorList>
    </citation>
    <scope>NUCLEOTIDE SEQUENCE</scope>
    <source>
        <strain evidence="3">JEL0379</strain>
    </source>
</reference>
<evidence type="ECO:0000313" key="4">
    <source>
        <dbReference type="Proteomes" id="UP001212152"/>
    </source>
</evidence>
<keyword evidence="4" id="KW-1185">Reference proteome</keyword>
<evidence type="ECO:0000256" key="2">
    <source>
        <dbReference type="SAM" id="SignalP"/>
    </source>
</evidence>
<evidence type="ECO:0000313" key="3">
    <source>
        <dbReference type="EMBL" id="KAJ3174813.1"/>
    </source>
</evidence>
<feature type="region of interest" description="Disordered" evidence="1">
    <location>
        <begin position="111"/>
        <end position="167"/>
    </location>
</feature>